<sequence length="560" mass="62105">MASSSKYDISVDSELRGAAQKRAGAENSRAHHRASLACVPCRSKHIKCDGYLPLCTRCKTVGKPCRYVNSRRGIGDPKKRNTIKDEALMTGQDDITESTPSSSLTGFHIPTSQSTSHTLNGRLFDLYYAYFHVAYSWLPPSPLPSQVTLEHIWTTEPENLRFLITTVRYIGSLYLTPDTGNTSQLLQEKAQEMSQEPLPPTILSVQALLSLSIAAFGQQRDKVYEPMFILARGLALSLGLQHKKFANEQPNLILAESCRRTYWGLYIHEMLLDVRGGLGPSLLYSTVSDLGTELPCEEWEYQAGNIPVPVTLKEYDLLGSSREYSSWACFIDLMLLSYELGRVGGEHSGLYAAAQSPYGVTTEPEVALPPVLQAPLRLVYLFRSLLPEKVSPSCIPNLERTAKLLEYGSFFNEGQCRARLRFLAEVLRKSGEFWPRSKALSDEVYQTLNRSGHMESPQSMVANSAAFVSSASGDSNWLMPPTMGPIGFWPEPTSQSVRDVPMLTTVMPWSGMIFQVPGGEMSPSGLTDETGRFIFEPQHQNMGTEGKSSAGFPRVKTESK</sequence>
<feature type="region of interest" description="Disordered" evidence="3">
    <location>
        <begin position="538"/>
        <end position="560"/>
    </location>
</feature>
<dbReference type="CDD" id="cd00067">
    <property type="entry name" value="GAL4"/>
    <property type="match status" value="1"/>
</dbReference>
<evidence type="ECO:0000256" key="3">
    <source>
        <dbReference type="SAM" id="MobiDB-lite"/>
    </source>
</evidence>
<evidence type="ECO:0000256" key="1">
    <source>
        <dbReference type="ARBA" id="ARBA00022723"/>
    </source>
</evidence>
<evidence type="ECO:0000313" key="6">
    <source>
        <dbReference type="Proteomes" id="UP000605986"/>
    </source>
</evidence>
<dbReference type="PROSITE" id="PS50048">
    <property type="entry name" value="ZN2_CY6_FUNGAL_2"/>
    <property type="match status" value="1"/>
</dbReference>
<dbReference type="EMBL" id="JAADJG010000150">
    <property type="protein sequence ID" value="KAF4453475.1"/>
    <property type="molecule type" value="Genomic_DNA"/>
</dbReference>
<dbReference type="GO" id="GO:0008270">
    <property type="term" value="F:zinc ion binding"/>
    <property type="evidence" value="ECO:0007669"/>
    <property type="project" value="InterPro"/>
</dbReference>
<dbReference type="SUPFAM" id="SSF57701">
    <property type="entry name" value="Zn2/Cys6 DNA-binding domain"/>
    <property type="match status" value="1"/>
</dbReference>
<dbReference type="GO" id="GO:0000981">
    <property type="term" value="F:DNA-binding transcription factor activity, RNA polymerase II-specific"/>
    <property type="evidence" value="ECO:0007669"/>
    <property type="project" value="InterPro"/>
</dbReference>
<dbReference type="Pfam" id="PF00172">
    <property type="entry name" value="Zn_clus"/>
    <property type="match status" value="1"/>
</dbReference>
<keyword evidence="2" id="KW-0539">Nucleus</keyword>
<dbReference type="Proteomes" id="UP000605986">
    <property type="component" value="Unassembled WGS sequence"/>
</dbReference>
<dbReference type="AlphaFoldDB" id="A0A8H4KLH4"/>
<dbReference type="OrthoDB" id="10067394at2759"/>
<dbReference type="GO" id="GO:0006351">
    <property type="term" value="P:DNA-templated transcription"/>
    <property type="evidence" value="ECO:0007669"/>
    <property type="project" value="InterPro"/>
</dbReference>
<dbReference type="Gene3D" id="4.10.240.10">
    <property type="entry name" value="Zn(2)-C6 fungal-type DNA-binding domain"/>
    <property type="match status" value="1"/>
</dbReference>
<keyword evidence="1" id="KW-0479">Metal-binding</keyword>
<protein>
    <recommendedName>
        <fullName evidence="4">Zn(2)-C6 fungal-type domain-containing protein</fullName>
    </recommendedName>
</protein>
<feature type="compositionally biased region" description="Polar residues" evidence="3">
    <location>
        <begin position="538"/>
        <end position="547"/>
    </location>
</feature>
<dbReference type="SMART" id="SM00066">
    <property type="entry name" value="GAL4"/>
    <property type="match status" value="1"/>
</dbReference>
<comment type="caution">
    <text evidence="5">The sequence shown here is derived from an EMBL/GenBank/DDBJ whole genome shotgun (WGS) entry which is preliminary data.</text>
</comment>
<dbReference type="Pfam" id="PF04082">
    <property type="entry name" value="Fungal_trans"/>
    <property type="match status" value="1"/>
</dbReference>
<keyword evidence="6" id="KW-1185">Reference proteome</keyword>
<name>A0A8H4KLH4_9HYPO</name>
<gene>
    <name evidence="5" type="ORF">F53441_3860</name>
</gene>
<dbReference type="InterPro" id="IPR001138">
    <property type="entry name" value="Zn2Cys6_DnaBD"/>
</dbReference>
<reference evidence="5" key="1">
    <citation type="submission" date="2020-01" db="EMBL/GenBank/DDBJ databases">
        <title>Identification and distribution of gene clusters putatively required for synthesis of sphingolipid metabolism inhibitors in phylogenetically diverse species of the filamentous fungus Fusarium.</title>
        <authorList>
            <person name="Kim H.-S."/>
            <person name="Busman M."/>
            <person name="Brown D.W."/>
            <person name="Divon H."/>
            <person name="Uhlig S."/>
            <person name="Proctor R.H."/>
        </authorList>
    </citation>
    <scope>NUCLEOTIDE SEQUENCE</scope>
    <source>
        <strain evidence="5">NRRL 53441</strain>
    </source>
</reference>
<dbReference type="CDD" id="cd12148">
    <property type="entry name" value="fungal_TF_MHR"/>
    <property type="match status" value="1"/>
</dbReference>
<dbReference type="InterPro" id="IPR007219">
    <property type="entry name" value="XnlR_reg_dom"/>
</dbReference>
<dbReference type="PROSITE" id="PS00463">
    <property type="entry name" value="ZN2_CY6_FUNGAL_1"/>
    <property type="match status" value="1"/>
</dbReference>
<evidence type="ECO:0000259" key="4">
    <source>
        <dbReference type="PROSITE" id="PS50048"/>
    </source>
</evidence>
<dbReference type="PANTHER" id="PTHR47431:SF1">
    <property type="entry name" value="ZN(II)2CYS6 TRANSCRIPTION FACTOR (EUROFUNG)"/>
    <property type="match status" value="1"/>
</dbReference>
<accession>A0A8H4KLH4</accession>
<feature type="domain" description="Zn(2)-C6 fungal-type" evidence="4">
    <location>
        <begin position="37"/>
        <end position="67"/>
    </location>
</feature>
<organism evidence="5 6">
    <name type="scientific">Fusarium austroafricanum</name>
    <dbReference type="NCBI Taxonomy" id="2364996"/>
    <lineage>
        <taxon>Eukaryota</taxon>
        <taxon>Fungi</taxon>
        <taxon>Dikarya</taxon>
        <taxon>Ascomycota</taxon>
        <taxon>Pezizomycotina</taxon>
        <taxon>Sordariomycetes</taxon>
        <taxon>Hypocreomycetidae</taxon>
        <taxon>Hypocreales</taxon>
        <taxon>Nectriaceae</taxon>
        <taxon>Fusarium</taxon>
        <taxon>Fusarium concolor species complex</taxon>
    </lineage>
</organism>
<dbReference type="GO" id="GO:0003677">
    <property type="term" value="F:DNA binding"/>
    <property type="evidence" value="ECO:0007669"/>
    <property type="project" value="InterPro"/>
</dbReference>
<dbReference type="PANTHER" id="PTHR47431">
    <property type="entry name" value="ZN(II)2CYS6 TRANSCRIPTION FACTOR (EUROFUNG)-RELATED"/>
    <property type="match status" value="1"/>
</dbReference>
<dbReference type="InterPro" id="IPR036864">
    <property type="entry name" value="Zn2-C6_fun-type_DNA-bd_sf"/>
</dbReference>
<proteinExistence type="predicted"/>
<evidence type="ECO:0000313" key="5">
    <source>
        <dbReference type="EMBL" id="KAF4453475.1"/>
    </source>
</evidence>
<evidence type="ECO:0000256" key="2">
    <source>
        <dbReference type="ARBA" id="ARBA00023242"/>
    </source>
</evidence>